<evidence type="ECO:0000313" key="3">
    <source>
        <dbReference type="Proteomes" id="UP000275846"/>
    </source>
</evidence>
<dbReference type="AlphaFoldDB" id="A0A183TSL1"/>
<evidence type="ECO:0000256" key="1">
    <source>
        <dbReference type="SAM" id="MobiDB-lite"/>
    </source>
</evidence>
<reference evidence="2 3" key="2">
    <citation type="submission" date="2018-11" db="EMBL/GenBank/DDBJ databases">
        <authorList>
            <consortium name="Pathogen Informatics"/>
        </authorList>
    </citation>
    <scope>NUCLEOTIDE SEQUENCE [LARGE SCALE GENOMIC DNA]</scope>
    <source>
        <strain evidence="2 3">NST_G2</strain>
    </source>
</reference>
<sequence>MGPFGHMRIPDSELHRNTDNTDTPCTTSAPAILTATATVAANLTLTPDHAVGPVYVLCVIIG</sequence>
<evidence type="ECO:0000313" key="2">
    <source>
        <dbReference type="EMBL" id="VDM05844.1"/>
    </source>
</evidence>
<name>A0A183TSL1_SCHSO</name>
<dbReference type="EMBL" id="UYSU01047578">
    <property type="protein sequence ID" value="VDM05844.1"/>
    <property type="molecule type" value="Genomic_DNA"/>
</dbReference>
<dbReference type="WBParaSite" id="SSLN_0002018801-mRNA-1">
    <property type="protein sequence ID" value="SSLN_0002018801-mRNA-1"/>
    <property type="gene ID" value="SSLN_0002018801"/>
</dbReference>
<feature type="compositionally biased region" description="Basic and acidic residues" evidence="1">
    <location>
        <begin position="8"/>
        <end position="19"/>
    </location>
</feature>
<keyword evidence="3" id="KW-1185">Reference proteome</keyword>
<reference evidence="4" key="1">
    <citation type="submission" date="2016-06" db="UniProtKB">
        <authorList>
            <consortium name="WormBaseParasite"/>
        </authorList>
    </citation>
    <scope>IDENTIFICATION</scope>
</reference>
<gene>
    <name evidence="2" type="ORF">SSLN_LOCUS19458</name>
</gene>
<evidence type="ECO:0000313" key="4">
    <source>
        <dbReference type="WBParaSite" id="SSLN_0002018801-mRNA-1"/>
    </source>
</evidence>
<protein>
    <submittedName>
        <fullName evidence="2 4">Uncharacterized protein</fullName>
    </submittedName>
</protein>
<organism evidence="4">
    <name type="scientific">Schistocephalus solidus</name>
    <name type="common">Tapeworm</name>
    <dbReference type="NCBI Taxonomy" id="70667"/>
    <lineage>
        <taxon>Eukaryota</taxon>
        <taxon>Metazoa</taxon>
        <taxon>Spiralia</taxon>
        <taxon>Lophotrochozoa</taxon>
        <taxon>Platyhelminthes</taxon>
        <taxon>Cestoda</taxon>
        <taxon>Eucestoda</taxon>
        <taxon>Diphyllobothriidea</taxon>
        <taxon>Diphyllobothriidae</taxon>
        <taxon>Schistocephalus</taxon>
    </lineage>
</organism>
<dbReference type="Proteomes" id="UP000275846">
    <property type="component" value="Unassembled WGS sequence"/>
</dbReference>
<accession>A0A183TSL1</accession>
<proteinExistence type="predicted"/>
<feature type="region of interest" description="Disordered" evidence="1">
    <location>
        <begin position="1"/>
        <end position="25"/>
    </location>
</feature>